<reference evidence="1 2" key="1">
    <citation type="submission" date="2009-07" db="EMBL/GenBank/DDBJ databases">
        <authorList>
            <person name="Madupu R."/>
            <person name="Sebastian Y."/>
            <person name="Durkin A.S."/>
            <person name="Torralba M."/>
            <person name="Methe B."/>
            <person name="Sutton G.G."/>
            <person name="Strausberg R.L."/>
            <person name="Nelson K.E."/>
        </authorList>
    </citation>
    <scope>NUCLEOTIDE SEQUENCE [LARGE SCALE GENOMIC DNA]</scope>
    <source>
        <strain evidence="1 2">RM3268</strain>
    </source>
</reference>
<keyword evidence="2" id="KW-1185">Reference proteome</keyword>
<accession>C8PHY9</accession>
<comment type="caution">
    <text evidence="1">The sequence shown here is derived from an EMBL/GenBank/DDBJ whole genome shotgun (WGS) entry which is preliminary data.</text>
</comment>
<dbReference type="AlphaFoldDB" id="C8PHY9"/>
<protein>
    <submittedName>
        <fullName evidence="1">Uncharacterized protein</fullName>
    </submittedName>
</protein>
<gene>
    <name evidence="1" type="ORF">CAMGR0001_0585</name>
</gene>
<sequence length="42" mass="4975">MRVQIYAPQSLFSFGLEAHFSRISVKNFKTEHPVRILNFSDY</sequence>
<name>C8PHY9_9BACT</name>
<evidence type="ECO:0000313" key="1">
    <source>
        <dbReference type="EMBL" id="EEV17753.1"/>
    </source>
</evidence>
<organism evidence="1 2">
    <name type="scientific">Campylobacter gracilis RM3268</name>
    <dbReference type="NCBI Taxonomy" id="553220"/>
    <lineage>
        <taxon>Bacteria</taxon>
        <taxon>Pseudomonadati</taxon>
        <taxon>Campylobacterota</taxon>
        <taxon>Epsilonproteobacteria</taxon>
        <taxon>Campylobacterales</taxon>
        <taxon>Campylobacteraceae</taxon>
        <taxon>Campylobacter</taxon>
    </lineage>
</organism>
<dbReference type="EMBL" id="ACYG01000024">
    <property type="protein sequence ID" value="EEV17753.1"/>
    <property type="molecule type" value="Genomic_DNA"/>
</dbReference>
<proteinExistence type="predicted"/>
<dbReference type="Proteomes" id="UP000005709">
    <property type="component" value="Unassembled WGS sequence"/>
</dbReference>
<evidence type="ECO:0000313" key="2">
    <source>
        <dbReference type="Proteomes" id="UP000005709"/>
    </source>
</evidence>